<comment type="caution">
    <text evidence="1">The sequence shown here is derived from an EMBL/GenBank/DDBJ whole genome shotgun (WGS) entry which is preliminary data.</text>
</comment>
<gene>
    <name evidence="1" type="ORF">SDC9_135435</name>
</gene>
<evidence type="ECO:0000313" key="1">
    <source>
        <dbReference type="EMBL" id="MPM88333.1"/>
    </source>
</evidence>
<protein>
    <submittedName>
        <fullName evidence="1">Uncharacterized protein</fullName>
    </submittedName>
</protein>
<sequence>MVVKYDFVHFAVRTLTTDVTVPRRNIAITHVEALLQSSSFTDINNLPIHNPEVDTWPITGIDGKSAESTFTMIGKW</sequence>
<dbReference type="EMBL" id="VSSQ01035967">
    <property type="protein sequence ID" value="MPM88333.1"/>
    <property type="molecule type" value="Genomic_DNA"/>
</dbReference>
<proteinExistence type="predicted"/>
<name>A0A645DHN9_9ZZZZ</name>
<dbReference type="AlphaFoldDB" id="A0A645DHN9"/>
<organism evidence="1">
    <name type="scientific">bioreactor metagenome</name>
    <dbReference type="NCBI Taxonomy" id="1076179"/>
    <lineage>
        <taxon>unclassified sequences</taxon>
        <taxon>metagenomes</taxon>
        <taxon>ecological metagenomes</taxon>
    </lineage>
</organism>
<reference evidence="1" key="1">
    <citation type="submission" date="2019-08" db="EMBL/GenBank/DDBJ databases">
        <authorList>
            <person name="Kucharzyk K."/>
            <person name="Murdoch R.W."/>
            <person name="Higgins S."/>
            <person name="Loffler F."/>
        </authorList>
    </citation>
    <scope>NUCLEOTIDE SEQUENCE</scope>
</reference>
<accession>A0A645DHN9</accession>